<keyword evidence="2" id="KW-0472">Membrane</keyword>
<dbReference type="InterPro" id="IPR006212">
    <property type="entry name" value="Furin_repeat"/>
</dbReference>
<dbReference type="SUPFAM" id="SSF57184">
    <property type="entry name" value="Growth factor receptor domain"/>
    <property type="match status" value="1"/>
</dbReference>
<dbReference type="EMBL" id="KQ423395">
    <property type="protein sequence ID" value="KOF73002.1"/>
    <property type="molecule type" value="Genomic_DNA"/>
</dbReference>
<sequence length="208" mass="23784">TAELREWVLVILGTKEHPRHRNITPETSRMNQQFQSVYTCAGESPSSRVCIECRVGFYKLGSKCVATCPVQYYGYVEIVSSHNGNSNKTVATCRKCHPACNKCKGGRNTDCFECNPDYILESRQCIPKEFIESMSPYKFLIWFASIVVMLFVFYCAFRLCPQYLKQQEKQSIDQQPSQEMSMPPAPPSPLQNTWSTCNHSHQPVEQGF</sequence>
<proteinExistence type="predicted"/>
<protein>
    <submittedName>
        <fullName evidence="3">Uncharacterized protein</fullName>
    </submittedName>
</protein>
<dbReference type="SMART" id="SM00261">
    <property type="entry name" value="FU"/>
    <property type="match status" value="2"/>
</dbReference>
<evidence type="ECO:0000256" key="2">
    <source>
        <dbReference type="SAM" id="Phobius"/>
    </source>
</evidence>
<keyword evidence="2" id="KW-1133">Transmembrane helix</keyword>
<reference evidence="3" key="1">
    <citation type="submission" date="2015-07" db="EMBL/GenBank/DDBJ databases">
        <title>MeaNS - Measles Nucleotide Surveillance Program.</title>
        <authorList>
            <person name="Tran T."/>
            <person name="Druce J."/>
        </authorList>
    </citation>
    <scope>NUCLEOTIDE SEQUENCE</scope>
    <source>
        <strain evidence="3">UCB-OBI-ISO-001</strain>
        <tissue evidence="3">Gonad</tissue>
    </source>
</reference>
<dbReference type="STRING" id="37653.A0A0L8G7K6"/>
<name>A0A0L8G7K6_OCTBM</name>
<accession>A0A0L8G7K6</accession>
<dbReference type="OrthoDB" id="300641at2759"/>
<dbReference type="AlphaFoldDB" id="A0A0L8G7K6"/>
<keyword evidence="2" id="KW-0812">Transmembrane</keyword>
<feature type="non-terminal residue" evidence="3">
    <location>
        <position position="1"/>
    </location>
</feature>
<evidence type="ECO:0000313" key="3">
    <source>
        <dbReference type="EMBL" id="KOF73002.1"/>
    </source>
</evidence>
<dbReference type="CDD" id="cd00064">
    <property type="entry name" value="FU"/>
    <property type="match status" value="2"/>
</dbReference>
<dbReference type="InterPro" id="IPR009030">
    <property type="entry name" value="Growth_fac_rcpt_cys_sf"/>
</dbReference>
<gene>
    <name evidence="3" type="ORF">OCBIM_22038548mg</name>
</gene>
<feature type="transmembrane region" description="Helical" evidence="2">
    <location>
        <begin position="139"/>
        <end position="160"/>
    </location>
</feature>
<feature type="region of interest" description="Disordered" evidence="1">
    <location>
        <begin position="171"/>
        <end position="192"/>
    </location>
</feature>
<evidence type="ECO:0000256" key="1">
    <source>
        <dbReference type="SAM" id="MobiDB-lite"/>
    </source>
</evidence>
<organism evidence="3">
    <name type="scientific">Octopus bimaculoides</name>
    <name type="common">California two-spotted octopus</name>
    <dbReference type="NCBI Taxonomy" id="37653"/>
    <lineage>
        <taxon>Eukaryota</taxon>
        <taxon>Metazoa</taxon>
        <taxon>Spiralia</taxon>
        <taxon>Lophotrochozoa</taxon>
        <taxon>Mollusca</taxon>
        <taxon>Cephalopoda</taxon>
        <taxon>Coleoidea</taxon>
        <taxon>Octopodiformes</taxon>
        <taxon>Octopoda</taxon>
        <taxon>Incirrata</taxon>
        <taxon>Octopodidae</taxon>
        <taxon>Octopus</taxon>
    </lineage>
</organism>
<dbReference type="Gene3D" id="2.10.220.10">
    <property type="entry name" value="Hormone Receptor, Insulin-like Growth Factor Receptor 1, Chain A, domain 2"/>
    <property type="match status" value="1"/>
</dbReference>